<accession>A0A8H7R7F9</accession>
<evidence type="ECO:0000313" key="2">
    <source>
        <dbReference type="EMBL" id="KAG2205578.1"/>
    </source>
</evidence>
<name>A0A8H7R7F9_9FUNG</name>
<feature type="compositionally biased region" description="Low complexity" evidence="1">
    <location>
        <begin position="377"/>
        <end position="398"/>
    </location>
</feature>
<feature type="compositionally biased region" description="Basic and acidic residues" evidence="1">
    <location>
        <begin position="343"/>
        <end position="354"/>
    </location>
</feature>
<reference evidence="2" key="1">
    <citation type="submission" date="2020-12" db="EMBL/GenBank/DDBJ databases">
        <title>Metabolic potential, ecology and presence of endohyphal bacteria is reflected in genomic diversity of Mucoromycotina.</title>
        <authorList>
            <person name="Muszewska A."/>
            <person name="Okrasinska A."/>
            <person name="Steczkiewicz K."/>
            <person name="Drgas O."/>
            <person name="Orlowska M."/>
            <person name="Perlinska-Lenart U."/>
            <person name="Aleksandrzak-Piekarczyk T."/>
            <person name="Szatraj K."/>
            <person name="Zielenkiewicz U."/>
            <person name="Pilsyk S."/>
            <person name="Malc E."/>
            <person name="Mieczkowski P."/>
            <person name="Kruszewska J.S."/>
            <person name="Biernat P."/>
            <person name="Pawlowska J."/>
        </authorList>
    </citation>
    <scope>NUCLEOTIDE SEQUENCE</scope>
    <source>
        <strain evidence="2">WA0000017839</strain>
    </source>
</reference>
<dbReference type="EMBL" id="JAEPRD010000036">
    <property type="protein sequence ID" value="KAG2205578.1"/>
    <property type="molecule type" value="Genomic_DNA"/>
</dbReference>
<dbReference type="OrthoDB" id="2271095at2759"/>
<feature type="compositionally biased region" description="Polar residues" evidence="1">
    <location>
        <begin position="491"/>
        <end position="502"/>
    </location>
</feature>
<dbReference type="Proteomes" id="UP000603453">
    <property type="component" value="Unassembled WGS sequence"/>
</dbReference>
<feature type="region of interest" description="Disordered" evidence="1">
    <location>
        <begin position="306"/>
        <end position="512"/>
    </location>
</feature>
<comment type="caution">
    <text evidence="2">The sequence shown here is derived from an EMBL/GenBank/DDBJ whole genome shotgun (WGS) entry which is preliminary data.</text>
</comment>
<evidence type="ECO:0000256" key="1">
    <source>
        <dbReference type="SAM" id="MobiDB-lite"/>
    </source>
</evidence>
<dbReference type="AlphaFoldDB" id="A0A8H7R7F9"/>
<sequence>MNDTTKNRSRKKWSRQKAQEMRKTMRQEIDAIRTKVRAAYTLEAQINVCNYKPTEEELELISERSFNTKLLEKLEAIYFDSNKTTDTPRAVDNRLYRENLVMLHFFYLVRLAQQGFLYMISGAYPDLEPEAVIYLCDKMVGASVYAERYQHKSDKNDFKRVAYRLMRDLVEEKDEPVAEGFKTTFKQIVDVIQSLIFQASDREQQSNTTTIPPIWVVMPNVSMLDNKTFAVPGAVPTLPFPESMLPAFSSAHNTFPSAADELKKQADLLEEKRKAAKAEDAANRQAKKENDAKVLAAKELAAKELATKQINGNAEEEHTEEEEDEDSEEDDDYEDEEEDNEEFSDHYYEDRFADADTSDEEELLTQSSVKAVELTKSVSQASQLSNSQASQISNSQASHVSNSQASHVSNSQASHVSNSQASQISNGQGSQTLNAQTVQSPNIQDKTVSNSQAGQSPVTQTSQASATPEVPKANTSWLNFAAASPEVETHSGPTSPRNNNRGNKPYHVNPRY</sequence>
<proteinExistence type="predicted"/>
<feature type="compositionally biased region" description="Acidic residues" evidence="1">
    <location>
        <begin position="317"/>
        <end position="342"/>
    </location>
</feature>
<gene>
    <name evidence="2" type="ORF">INT47_005953</name>
</gene>
<feature type="compositionally biased region" description="Polar residues" evidence="1">
    <location>
        <begin position="399"/>
        <end position="466"/>
    </location>
</feature>
<evidence type="ECO:0000313" key="3">
    <source>
        <dbReference type="Proteomes" id="UP000603453"/>
    </source>
</evidence>
<organism evidence="2 3">
    <name type="scientific">Mucor saturninus</name>
    <dbReference type="NCBI Taxonomy" id="64648"/>
    <lineage>
        <taxon>Eukaryota</taxon>
        <taxon>Fungi</taxon>
        <taxon>Fungi incertae sedis</taxon>
        <taxon>Mucoromycota</taxon>
        <taxon>Mucoromycotina</taxon>
        <taxon>Mucoromycetes</taxon>
        <taxon>Mucorales</taxon>
        <taxon>Mucorineae</taxon>
        <taxon>Mucoraceae</taxon>
        <taxon>Mucor</taxon>
    </lineage>
</organism>
<keyword evidence="3" id="KW-1185">Reference proteome</keyword>
<protein>
    <submittedName>
        <fullName evidence="2">Uncharacterized protein</fullName>
    </submittedName>
</protein>